<dbReference type="Proteomes" id="UP000256913">
    <property type="component" value="Unassembled WGS sequence"/>
</dbReference>
<dbReference type="Pfam" id="PF19916">
    <property type="entry name" value="VMAP-M0"/>
    <property type="match status" value="1"/>
</dbReference>
<dbReference type="SUPFAM" id="SSF52540">
    <property type="entry name" value="P-loop containing nucleoside triphosphate hydrolases"/>
    <property type="match status" value="1"/>
</dbReference>
<dbReference type="InterPro" id="IPR011990">
    <property type="entry name" value="TPR-like_helical_dom_sf"/>
</dbReference>
<dbReference type="InterPro" id="IPR045555">
    <property type="entry name" value="VMAP-M0"/>
</dbReference>
<feature type="domain" description="Effector-associated" evidence="3">
    <location>
        <begin position="3"/>
        <end position="77"/>
    </location>
</feature>
<dbReference type="EMBL" id="QUMQ01000001">
    <property type="protein sequence ID" value="REF98772.1"/>
    <property type="molecule type" value="Genomic_DNA"/>
</dbReference>
<dbReference type="InterPro" id="IPR027417">
    <property type="entry name" value="P-loop_NTPase"/>
</dbReference>
<evidence type="ECO:0000259" key="2">
    <source>
        <dbReference type="Pfam" id="PF19916"/>
    </source>
</evidence>
<evidence type="ECO:0000313" key="5">
    <source>
        <dbReference type="Proteomes" id="UP000256913"/>
    </source>
</evidence>
<dbReference type="InterPro" id="IPR053137">
    <property type="entry name" value="NLR-like"/>
</dbReference>
<feature type="domain" description="vWA-MoxR associated protein middle region 0" evidence="2">
    <location>
        <begin position="91"/>
        <end position="192"/>
    </location>
</feature>
<sequence>MLDALLGIPALGDSDVRDARVEDLRRSLRRPLEIQRHDDAKRDLQAILASCHACSGGLKTFTQIILRHHRGDESAKAATLARDINGPMLLSAPDREVLRRQLAAVPIGDIADAVADVAALAEIDEMRSLQTWRDTGKAIRLMERLPMSSDGVPALMTFVGRLSSAVTGAANGELGSWLETVAGGLGVGPATLNELRMIGGPRATATSAAPEPSTLALNAVPRQPQRSRRAEETGLIWGGVPIRNRNFTGRDGMLERLGEALRNTSKASVLPQTLHGMGGVGKTQLVVEYVYRHIDQYDLIWWIAAEQPSSVLRSLTALAERLGLATTEDRQQNARIVLDALAGGGLTWLLVYDNADDPDTLDQFLPSSGGDVIVTSRIQEWAAVGPAIEVDVFRRDESVELLRKRTRDSDGNARIQEPDARALAEKLGDLPLALEQAAAWYLATAMPIKEYIELLDTHIELLAEGKPINYPVSVAAFVTLAMEQLRRDSPATAQLFELFAYLGGEPVAVSLLINGKDADVTEPLRSMLRQKVQLNRAVRDLNRFGLAKVDAAQRIQVHRLVQRVLRDTMPLGLAEAALRNVRNILVQASPGDPDENPNMEFHADLGPHIDAADLTNADSLEARTVVGDYSRYLFIIGDYAGSQRLAERSVNTWEKETFDPKLGPDGEMTLLARAQLANARRATGDSAGAAPLALDTYHRLRNSPLLGPSHEYTLITGNQVGADLRIAGKYLEALAFDQESVAAHREVFRAEDDTYTLRAKLNLAVDYRMIGNFTEAFRLDKEVAEYWEDAGATDRRSLEAQMNMGRSYYGMGAYTSGVKIMEDWRESLHYVVGSNHRLALLADRTFGILLRKAGRLDDSASMLEDTEKRTRARFGANHEYTVAAAVSLANALRELGRLDEAQALISDALGRYKSDFGEFHPLTLVATVNDAIVKRALGELDEARELDERSYAKLAEVLSPDHPYTLCAGNSVATNLALAGERAAALAQSTLIVQTSRATSGGGDPARDGFEHPYVLMRAINLAHDLRAAGSEAEGDALFAESFDALRRFLGPDHHEVVAVGEGRRTEGDIESPPT</sequence>
<protein>
    <submittedName>
        <fullName evidence="4">Tetratricopeptide repeat protein</fullName>
    </submittedName>
</protein>
<dbReference type="OrthoDB" id="580767at2"/>
<dbReference type="PANTHER" id="PTHR46082">
    <property type="entry name" value="ATP/GTP-BINDING PROTEIN-RELATED"/>
    <property type="match status" value="1"/>
</dbReference>
<proteinExistence type="predicted"/>
<dbReference type="GO" id="GO:0043531">
    <property type="term" value="F:ADP binding"/>
    <property type="evidence" value="ECO:0007669"/>
    <property type="project" value="InterPro"/>
</dbReference>
<feature type="domain" description="NB-ARC" evidence="1">
    <location>
        <begin position="251"/>
        <end position="405"/>
    </location>
</feature>
<dbReference type="InterPro" id="IPR045431">
    <property type="entry name" value="EAD2"/>
</dbReference>
<dbReference type="NCBIfam" id="NF040586">
    <property type="entry name" value="FxSxx_TPR"/>
    <property type="match status" value="1"/>
</dbReference>
<evidence type="ECO:0000313" key="4">
    <source>
        <dbReference type="EMBL" id="REF98772.1"/>
    </source>
</evidence>
<dbReference type="AlphaFoldDB" id="A0A3D9ZQL6"/>
<reference evidence="4 5" key="1">
    <citation type="submission" date="2018-08" db="EMBL/GenBank/DDBJ databases">
        <title>Sequencing the genomes of 1000 actinobacteria strains.</title>
        <authorList>
            <person name="Klenk H.-P."/>
        </authorList>
    </citation>
    <scope>NUCLEOTIDE SEQUENCE [LARGE SCALE GENOMIC DNA]</scope>
    <source>
        <strain evidence="4 5">DSM 44099</strain>
    </source>
</reference>
<gene>
    <name evidence="4" type="ORF">DFJ67_4791</name>
</gene>
<evidence type="ECO:0000259" key="1">
    <source>
        <dbReference type="Pfam" id="PF00931"/>
    </source>
</evidence>
<name>A0A3D9ZQL6_9ACTN</name>
<dbReference type="InterPro" id="IPR002182">
    <property type="entry name" value="NB-ARC"/>
</dbReference>
<dbReference type="RefSeq" id="WP_116070016.1">
    <property type="nucleotide sequence ID" value="NZ_BONB01000024.1"/>
</dbReference>
<comment type="caution">
    <text evidence="4">The sequence shown here is derived from an EMBL/GenBank/DDBJ whole genome shotgun (WGS) entry which is preliminary data.</text>
</comment>
<dbReference type="PANTHER" id="PTHR46082:SF6">
    <property type="entry name" value="AAA+ ATPASE DOMAIN-CONTAINING PROTEIN-RELATED"/>
    <property type="match status" value="1"/>
</dbReference>
<keyword evidence="5" id="KW-1185">Reference proteome</keyword>
<dbReference type="Pfam" id="PF19956">
    <property type="entry name" value="EAD2"/>
    <property type="match status" value="1"/>
</dbReference>
<organism evidence="4 5">
    <name type="scientific">Asanoa ferruginea</name>
    <dbReference type="NCBI Taxonomy" id="53367"/>
    <lineage>
        <taxon>Bacteria</taxon>
        <taxon>Bacillati</taxon>
        <taxon>Actinomycetota</taxon>
        <taxon>Actinomycetes</taxon>
        <taxon>Micromonosporales</taxon>
        <taxon>Micromonosporaceae</taxon>
        <taxon>Asanoa</taxon>
    </lineage>
</organism>
<dbReference type="Gene3D" id="3.40.50.300">
    <property type="entry name" value="P-loop containing nucleotide triphosphate hydrolases"/>
    <property type="match status" value="1"/>
</dbReference>
<dbReference type="Gene3D" id="1.25.40.10">
    <property type="entry name" value="Tetratricopeptide repeat domain"/>
    <property type="match status" value="2"/>
</dbReference>
<dbReference type="SUPFAM" id="SSF48452">
    <property type="entry name" value="TPR-like"/>
    <property type="match status" value="2"/>
</dbReference>
<dbReference type="Pfam" id="PF00931">
    <property type="entry name" value="NB-ARC"/>
    <property type="match status" value="1"/>
</dbReference>
<evidence type="ECO:0000259" key="3">
    <source>
        <dbReference type="Pfam" id="PF19956"/>
    </source>
</evidence>
<dbReference type="Pfam" id="PF13424">
    <property type="entry name" value="TPR_12"/>
    <property type="match status" value="2"/>
</dbReference>
<accession>A0A3D9ZQL6</accession>